<dbReference type="PATRIC" id="fig|1330330.3.peg.75"/>
<evidence type="ECO:0000313" key="3">
    <source>
        <dbReference type="Proteomes" id="UP000035159"/>
    </source>
</evidence>
<reference evidence="2 3" key="1">
    <citation type="submission" date="2015-04" db="EMBL/GenBank/DDBJ databases">
        <title>Complete Genome Sequence of Kosmotoga pacifica SLHLJ1.</title>
        <authorList>
            <person name="Jiang L.J."/>
            <person name="Shao Z.Z."/>
            <person name="Jebbar M."/>
        </authorList>
    </citation>
    <scope>NUCLEOTIDE SEQUENCE [LARGE SCALE GENOMIC DNA]</scope>
    <source>
        <strain evidence="2 3">SLHLJ1</strain>
    </source>
</reference>
<dbReference type="GO" id="GO:0045892">
    <property type="term" value="P:negative regulation of DNA-templated transcription"/>
    <property type="evidence" value="ECO:0007669"/>
    <property type="project" value="InterPro"/>
</dbReference>
<keyword evidence="3" id="KW-1185">Reference proteome</keyword>
<dbReference type="Proteomes" id="UP000035159">
    <property type="component" value="Chromosome"/>
</dbReference>
<evidence type="ECO:0000313" key="2">
    <source>
        <dbReference type="EMBL" id="AKI96534.1"/>
    </source>
</evidence>
<keyword evidence="1" id="KW-0802">TPR repeat</keyword>
<feature type="repeat" description="TPR" evidence="1">
    <location>
        <begin position="129"/>
        <end position="162"/>
    </location>
</feature>
<dbReference type="KEGG" id="kpf:IX53_00390"/>
<proteinExistence type="predicted"/>
<gene>
    <name evidence="2" type="ORF">IX53_00390</name>
</gene>
<evidence type="ECO:0000256" key="1">
    <source>
        <dbReference type="PROSITE-ProRule" id="PRU00339"/>
    </source>
</evidence>
<dbReference type="SMART" id="SM00028">
    <property type="entry name" value="TPR"/>
    <property type="match status" value="3"/>
</dbReference>
<dbReference type="PANTHER" id="PTHR44749:SF1">
    <property type="entry name" value="TETRATRICOPEPTIDE-LIKE HELICAL DOMAIN-CONTAINING PROTEIN"/>
    <property type="match status" value="1"/>
</dbReference>
<dbReference type="AlphaFoldDB" id="A0A0G2ZAD1"/>
<dbReference type="Pfam" id="PF13181">
    <property type="entry name" value="TPR_8"/>
    <property type="match status" value="1"/>
</dbReference>
<dbReference type="EMBL" id="CP011232">
    <property type="protein sequence ID" value="AKI96534.1"/>
    <property type="molecule type" value="Genomic_DNA"/>
</dbReference>
<organism evidence="2 3">
    <name type="scientific">Kosmotoga pacifica</name>
    <dbReference type="NCBI Taxonomy" id="1330330"/>
    <lineage>
        <taxon>Bacteria</taxon>
        <taxon>Thermotogati</taxon>
        <taxon>Thermotogota</taxon>
        <taxon>Thermotogae</taxon>
        <taxon>Kosmotogales</taxon>
        <taxon>Kosmotogaceae</taxon>
        <taxon>Kosmotoga</taxon>
    </lineage>
</organism>
<dbReference type="Pfam" id="PF13424">
    <property type="entry name" value="TPR_12"/>
    <property type="match status" value="1"/>
</dbReference>
<dbReference type="STRING" id="1330330.IX53_00390"/>
<protein>
    <submittedName>
        <fullName evidence="2">Tetratricopeptide TPR_2 repeat protein</fullName>
    </submittedName>
</protein>
<dbReference type="InterPro" id="IPR044650">
    <property type="entry name" value="SRFR1-like"/>
</dbReference>
<dbReference type="OrthoDB" id="9811316at2"/>
<feature type="repeat" description="TPR" evidence="1">
    <location>
        <begin position="197"/>
        <end position="230"/>
    </location>
</feature>
<dbReference type="PROSITE" id="PS50293">
    <property type="entry name" value="TPR_REGION"/>
    <property type="match status" value="1"/>
</dbReference>
<dbReference type="PROSITE" id="PS50005">
    <property type="entry name" value="TPR"/>
    <property type="match status" value="3"/>
</dbReference>
<accession>A0A0G2ZAD1</accession>
<dbReference type="SUPFAM" id="SSF48452">
    <property type="entry name" value="TPR-like"/>
    <property type="match status" value="1"/>
</dbReference>
<dbReference type="RefSeq" id="WP_047753669.1">
    <property type="nucleotide sequence ID" value="NZ_CAJUHA010000002.1"/>
</dbReference>
<feature type="repeat" description="TPR" evidence="1">
    <location>
        <begin position="163"/>
        <end position="196"/>
    </location>
</feature>
<sequence>MEVYRIIHKGQVYDIDFLIPFSIAIVDLIYDGDLGAAREDLSGTSLEKSLDTIGRLSEKFECINPNLYAPIGPEEFKDYLDEVGVNLKMMKQGTFEGLHDRIMMLADRGEYDVAQKFLDLIYQEGVDNDVVAELKGTFYIEQGEIDRGIEWLKKALEKNPSLVSAYSTLGQTYFNLGKYDEAIKCWKKELELVPNHIVTYFMLADAYTLAGKRDEAVNILQKLVDNDENNLLAKYQLMELYEELSETDKAQELEKQILNAKPVYTNDIEIWARVQFKNGNYAKVKEVVEKFVSESPGFEYLKILLVIPEIKLGNEDAAKKIMSEFLDEKMWYYYGKKELFEEFLTPEERKVCELIK</sequence>
<dbReference type="Gene3D" id="1.25.40.10">
    <property type="entry name" value="Tetratricopeptide repeat domain"/>
    <property type="match status" value="1"/>
</dbReference>
<dbReference type="InterPro" id="IPR019734">
    <property type="entry name" value="TPR_rpt"/>
</dbReference>
<dbReference type="PANTHER" id="PTHR44749">
    <property type="entry name" value="SUPPRESSOR OF RPS4-RLD 1"/>
    <property type="match status" value="1"/>
</dbReference>
<dbReference type="InterPro" id="IPR011990">
    <property type="entry name" value="TPR-like_helical_dom_sf"/>
</dbReference>
<name>A0A0G2ZAD1_9BACT</name>